<evidence type="ECO:0000256" key="2">
    <source>
        <dbReference type="ARBA" id="ARBA00012438"/>
    </source>
</evidence>
<keyword evidence="10" id="KW-0472">Membrane</keyword>
<comment type="caution">
    <text evidence="12">The sequence shown here is derived from an EMBL/GenBank/DDBJ whole genome shotgun (WGS) entry which is preliminary data.</text>
</comment>
<gene>
    <name evidence="12" type="ORF">GPA22_07385</name>
</gene>
<evidence type="ECO:0000313" key="12">
    <source>
        <dbReference type="EMBL" id="NMG43554.1"/>
    </source>
</evidence>
<dbReference type="Gene3D" id="1.10.287.130">
    <property type="match status" value="1"/>
</dbReference>
<comment type="catalytic activity">
    <reaction evidence="1">
        <text>ATP + protein L-histidine = ADP + protein N-phospho-L-histidine.</text>
        <dbReference type="EC" id="2.7.13.3"/>
    </reaction>
</comment>
<dbReference type="InterPro" id="IPR003661">
    <property type="entry name" value="HisK_dim/P_dom"/>
</dbReference>
<dbReference type="SMART" id="SM00388">
    <property type="entry name" value="HisKA"/>
    <property type="match status" value="1"/>
</dbReference>
<sequence length="571" mass="62941">MGGADRMQVMDRRGKPSPDAAVPQKRGATGHFRLMRYFTLASLAAFVIVGVVLYFLQRAEVVFFSQVQHEQGDFFARAQTDLAARQDQAARASLISLHEAGHVTLTRVVSNVLWESHIAPFVARAQAISAAPCRSLPAADPGATGPDPRRACFAELGRTIMGLPGFAELDAEAYATMRSSSVFKIKVFDLRGVTIYSSEHAQIGEDKADNRGWKSAVAGTPASEMTHRERFSAFEGVVENRDLISSYIPVRERGSDRVIGVFEIYSDVTSFLERIRNVSLEVGELASANQDALENAMTENQRKVSDSSDFFLFIVSGTLAGLYAVLLGIVRIGQRIIDSQADAQERAMEREERWHHEKMAALATMAANVSHEVGNPLATISMLAQEMQLHKSRRGCDVCQPAQILEQTRRIAGMTRQISEFAAARRESRELVDINQMVKAVLDFLGFDRRFRAIRLELKAGEELPALSVIPDYLNEVLMNLLQACTECPSGPGGKGGVIVVETMAGGGEILIRITSECKAYPGVCREHARFEDSRFDVVRRRVRSMGGRVTRERAYYEIALPAEVPPVSAS</sequence>
<dbReference type="SUPFAM" id="SSF47384">
    <property type="entry name" value="Homodimeric domain of signal transducing histidine kinase"/>
    <property type="match status" value="1"/>
</dbReference>
<keyword evidence="5" id="KW-0547">Nucleotide-binding</keyword>
<dbReference type="PANTHER" id="PTHR43065:SF10">
    <property type="entry name" value="PEROXIDE STRESS-ACTIVATED HISTIDINE KINASE MAK3"/>
    <property type="match status" value="1"/>
</dbReference>
<dbReference type="PANTHER" id="PTHR43065">
    <property type="entry name" value="SENSOR HISTIDINE KINASE"/>
    <property type="match status" value="1"/>
</dbReference>
<organism evidence="12 13">
    <name type="scientific">Aromatoleum toluvorans</name>
    <dbReference type="NCBI Taxonomy" id="92002"/>
    <lineage>
        <taxon>Bacteria</taxon>
        <taxon>Pseudomonadati</taxon>
        <taxon>Pseudomonadota</taxon>
        <taxon>Betaproteobacteria</taxon>
        <taxon>Rhodocyclales</taxon>
        <taxon>Rhodocyclaceae</taxon>
        <taxon>Aromatoleum</taxon>
    </lineage>
</organism>
<evidence type="ECO:0000256" key="9">
    <source>
        <dbReference type="SAM" id="MobiDB-lite"/>
    </source>
</evidence>
<evidence type="ECO:0000256" key="8">
    <source>
        <dbReference type="ARBA" id="ARBA00023012"/>
    </source>
</evidence>
<keyword evidence="10" id="KW-0812">Transmembrane</keyword>
<evidence type="ECO:0000313" key="13">
    <source>
        <dbReference type="Proteomes" id="UP000623795"/>
    </source>
</evidence>
<feature type="transmembrane region" description="Helical" evidence="10">
    <location>
        <begin position="34"/>
        <end position="56"/>
    </location>
</feature>
<dbReference type="EMBL" id="WTVN01000008">
    <property type="protein sequence ID" value="NMG43554.1"/>
    <property type="molecule type" value="Genomic_DNA"/>
</dbReference>
<evidence type="ECO:0000256" key="7">
    <source>
        <dbReference type="ARBA" id="ARBA00022840"/>
    </source>
</evidence>
<reference evidence="12 13" key="1">
    <citation type="submission" date="2019-12" db="EMBL/GenBank/DDBJ databases">
        <title>Comparative genomics gives insights into the taxonomy of the Azoarcus-Aromatoleum group and reveals separate origins of nif in the plant-associated Azoarcus and non-plant-associated Aromatoleum sub-groups.</title>
        <authorList>
            <person name="Lafos M."/>
            <person name="Maluk M."/>
            <person name="Batista M."/>
            <person name="Junghare M."/>
            <person name="Carmona M."/>
            <person name="Faoro H."/>
            <person name="Cruz L.M."/>
            <person name="Battistoni F."/>
            <person name="De Souza E."/>
            <person name="Pedrosa F."/>
            <person name="Chen W.-M."/>
            <person name="Poole P.S."/>
            <person name="Dixon R.A."/>
            <person name="James E.K."/>
        </authorList>
    </citation>
    <scope>NUCLEOTIDE SEQUENCE [LARGE SCALE GENOMIC DNA]</scope>
    <source>
        <strain evidence="12 13">Td21</strain>
    </source>
</reference>
<feature type="domain" description="Signal transduction histidine kinase dimerisation/phosphoacceptor" evidence="11">
    <location>
        <begin position="361"/>
        <end position="427"/>
    </location>
</feature>
<keyword evidence="13" id="KW-1185">Reference proteome</keyword>
<dbReference type="GO" id="GO:0016301">
    <property type="term" value="F:kinase activity"/>
    <property type="evidence" value="ECO:0007669"/>
    <property type="project" value="UniProtKB-KW"/>
</dbReference>
<protein>
    <recommendedName>
        <fullName evidence="2">histidine kinase</fullName>
        <ecNumber evidence="2">2.7.13.3</ecNumber>
    </recommendedName>
</protein>
<dbReference type="Proteomes" id="UP000623795">
    <property type="component" value="Unassembled WGS sequence"/>
</dbReference>
<dbReference type="EC" id="2.7.13.3" evidence="2"/>
<name>A0ABX1PZ93_9RHOO</name>
<evidence type="ECO:0000256" key="5">
    <source>
        <dbReference type="ARBA" id="ARBA00022741"/>
    </source>
</evidence>
<keyword evidence="7" id="KW-0067">ATP-binding</keyword>
<keyword evidence="10" id="KW-1133">Transmembrane helix</keyword>
<dbReference type="CDD" id="cd00082">
    <property type="entry name" value="HisKA"/>
    <property type="match status" value="1"/>
</dbReference>
<evidence type="ECO:0000256" key="3">
    <source>
        <dbReference type="ARBA" id="ARBA00022553"/>
    </source>
</evidence>
<accession>A0ABX1PZ93</accession>
<evidence type="ECO:0000256" key="1">
    <source>
        <dbReference type="ARBA" id="ARBA00000085"/>
    </source>
</evidence>
<feature type="region of interest" description="Disordered" evidence="9">
    <location>
        <begin position="1"/>
        <end position="24"/>
    </location>
</feature>
<dbReference type="InterPro" id="IPR036097">
    <property type="entry name" value="HisK_dim/P_sf"/>
</dbReference>
<feature type="transmembrane region" description="Helical" evidence="10">
    <location>
        <begin position="310"/>
        <end position="330"/>
    </location>
</feature>
<evidence type="ECO:0000256" key="6">
    <source>
        <dbReference type="ARBA" id="ARBA00022777"/>
    </source>
</evidence>
<evidence type="ECO:0000259" key="11">
    <source>
        <dbReference type="SMART" id="SM00388"/>
    </source>
</evidence>
<evidence type="ECO:0000256" key="10">
    <source>
        <dbReference type="SAM" id="Phobius"/>
    </source>
</evidence>
<keyword evidence="6 12" id="KW-0418">Kinase</keyword>
<keyword evidence="8" id="KW-0902">Two-component regulatory system</keyword>
<keyword evidence="4" id="KW-0808">Transferase</keyword>
<evidence type="ECO:0000256" key="4">
    <source>
        <dbReference type="ARBA" id="ARBA00022679"/>
    </source>
</evidence>
<proteinExistence type="predicted"/>
<keyword evidence="3" id="KW-0597">Phosphoprotein</keyword>